<feature type="transmembrane region" description="Helical" evidence="8">
    <location>
        <begin position="275"/>
        <end position="304"/>
    </location>
</feature>
<evidence type="ECO:0000256" key="6">
    <source>
        <dbReference type="ARBA" id="ARBA00023136"/>
    </source>
</evidence>
<organism evidence="11 12">
    <name type="scientific">Microbacterium alkaliflavum</name>
    <dbReference type="NCBI Taxonomy" id="3248839"/>
    <lineage>
        <taxon>Bacteria</taxon>
        <taxon>Bacillati</taxon>
        <taxon>Actinomycetota</taxon>
        <taxon>Actinomycetes</taxon>
        <taxon>Micrococcales</taxon>
        <taxon>Microbacteriaceae</taxon>
        <taxon>Microbacterium</taxon>
    </lineage>
</organism>
<sequence>MLLLLARDMQWRWRRLVAGVLATALVLAVTLLLGALRETFLAETERTVAFFGGDVWVVPDDTAGPFTSNSPIEASVADDLRAQEGVDEATPVAIFRHAIEGIGEGFTDVSVIAYQPGGVVEPVLFDGRAPAATGETAVDERTGARMGDRITLAGDAFTVVGIMQGFTMYGGTPGILLTLEDAQRIAYGGAALASAAVVSGSPDDLPEGLIAQDPDQIGGDLRRPLAVVTGALGVLELVLWIVAAAIVGLLAYLSSLDRQRDVTVFKALGVSSSRLVVVVLAEGVVTAVLGAGVGLVLGVVLVPLFPIDVAVSATQAVVLLALAVVVGMLAGSLGIRRVLRADPARAFAALD</sequence>
<evidence type="ECO:0000256" key="8">
    <source>
        <dbReference type="SAM" id="Phobius"/>
    </source>
</evidence>
<keyword evidence="12" id="KW-1185">Reference proteome</keyword>
<comment type="caution">
    <text evidence="11">The sequence shown here is derived from an EMBL/GenBank/DDBJ whole genome shotgun (WGS) entry which is preliminary data.</text>
</comment>
<evidence type="ECO:0000256" key="5">
    <source>
        <dbReference type="ARBA" id="ARBA00022989"/>
    </source>
</evidence>
<protein>
    <submittedName>
        <fullName evidence="11">FtsX-like permease family protein</fullName>
    </submittedName>
</protein>
<feature type="transmembrane region" description="Helical" evidence="8">
    <location>
        <begin position="231"/>
        <end position="254"/>
    </location>
</feature>
<evidence type="ECO:0000256" key="1">
    <source>
        <dbReference type="ARBA" id="ARBA00004651"/>
    </source>
</evidence>
<comment type="subcellular location">
    <subcellularLocation>
        <location evidence="1">Cell membrane</location>
        <topology evidence="1">Multi-pass membrane protein</topology>
    </subcellularLocation>
</comment>
<dbReference type="InterPro" id="IPR025857">
    <property type="entry name" value="MacB_PCD"/>
</dbReference>
<dbReference type="InterPro" id="IPR003838">
    <property type="entry name" value="ABC3_permease_C"/>
</dbReference>
<evidence type="ECO:0000256" key="7">
    <source>
        <dbReference type="ARBA" id="ARBA00038076"/>
    </source>
</evidence>
<reference evidence="11 12" key="1">
    <citation type="submission" date="2024-09" db="EMBL/GenBank/DDBJ databases">
        <authorList>
            <person name="Pan X."/>
        </authorList>
    </citation>
    <scope>NUCLEOTIDE SEQUENCE [LARGE SCALE GENOMIC DNA]</scope>
    <source>
        <strain evidence="11 12">B2969</strain>
    </source>
</reference>
<keyword evidence="2" id="KW-0813">Transport</keyword>
<feature type="transmembrane region" description="Helical" evidence="8">
    <location>
        <begin position="316"/>
        <end position="335"/>
    </location>
</feature>
<name>A0ABW7QF89_9MICO</name>
<dbReference type="InterPro" id="IPR051125">
    <property type="entry name" value="ABC-4/HrtB_transporter"/>
</dbReference>
<evidence type="ECO:0000256" key="2">
    <source>
        <dbReference type="ARBA" id="ARBA00022448"/>
    </source>
</evidence>
<feature type="domain" description="MacB-like periplasmic core" evidence="10">
    <location>
        <begin position="20"/>
        <end position="186"/>
    </location>
</feature>
<dbReference type="Pfam" id="PF02687">
    <property type="entry name" value="FtsX"/>
    <property type="match status" value="1"/>
</dbReference>
<dbReference type="EMBL" id="JBIQWL010000016">
    <property type="protein sequence ID" value="MFH8253127.1"/>
    <property type="molecule type" value="Genomic_DNA"/>
</dbReference>
<evidence type="ECO:0000256" key="3">
    <source>
        <dbReference type="ARBA" id="ARBA00022475"/>
    </source>
</evidence>
<comment type="similarity">
    <text evidence="7">Belongs to the ABC-4 integral membrane protein family.</text>
</comment>
<evidence type="ECO:0000259" key="10">
    <source>
        <dbReference type="Pfam" id="PF12704"/>
    </source>
</evidence>
<feature type="domain" description="ABC3 transporter permease C-terminal" evidence="9">
    <location>
        <begin position="237"/>
        <end position="343"/>
    </location>
</feature>
<keyword evidence="4 8" id="KW-0812">Transmembrane</keyword>
<gene>
    <name evidence="11" type="ORF">ACH3VR_22355</name>
</gene>
<evidence type="ECO:0000259" key="9">
    <source>
        <dbReference type="Pfam" id="PF02687"/>
    </source>
</evidence>
<dbReference type="RefSeq" id="WP_397558551.1">
    <property type="nucleotide sequence ID" value="NZ_JBIQWL010000016.1"/>
</dbReference>
<evidence type="ECO:0000313" key="11">
    <source>
        <dbReference type="EMBL" id="MFH8253127.1"/>
    </source>
</evidence>
<dbReference type="PANTHER" id="PTHR43738">
    <property type="entry name" value="ABC TRANSPORTER, MEMBRANE PROTEIN"/>
    <property type="match status" value="1"/>
</dbReference>
<dbReference type="PANTHER" id="PTHR43738:SF1">
    <property type="entry name" value="HEMIN TRANSPORT SYSTEM PERMEASE PROTEIN HRTB-RELATED"/>
    <property type="match status" value="1"/>
</dbReference>
<evidence type="ECO:0000256" key="4">
    <source>
        <dbReference type="ARBA" id="ARBA00022692"/>
    </source>
</evidence>
<dbReference type="Pfam" id="PF12704">
    <property type="entry name" value="MacB_PCD"/>
    <property type="match status" value="1"/>
</dbReference>
<proteinExistence type="inferred from homology"/>
<keyword evidence="5 8" id="KW-1133">Transmembrane helix</keyword>
<accession>A0ABW7QF89</accession>
<keyword evidence="6 8" id="KW-0472">Membrane</keyword>
<keyword evidence="3" id="KW-1003">Cell membrane</keyword>
<evidence type="ECO:0000313" key="12">
    <source>
        <dbReference type="Proteomes" id="UP001610861"/>
    </source>
</evidence>
<dbReference type="Proteomes" id="UP001610861">
    <property type="component" value="Unassembled WGS sequence"/>
</dbReference>